<gene>
    <name evidence="2" type="ORF">L1049_003312</name>
</gene>
<sequence length="268" mass="30107">MSMLQLNTSSKTVIWRLLFREVTSLSHVRHQNLVALLGFCEEEDEYFLVYELCPNGNLSEWIFGKDKVLSWIQRLEIAIDSARGLWFLHTYPEGCIVHRDIKPSNILLGMNFEAKLSDFGLSKVIDQGESFVSSEVRGTFGYVDPEYQSNRHVNSSGDVYSFGIVLLQILSGKKVINMNVKNPKPLDKMAKVLTRGGSIKEFADPRLEGEYSAKAFALTLKLALSCTALKQQRPSMEQVVIQLERALDISTRAITSTPQATPDRSTGL</sequence>
<feature type="domain" description="Protein kinase" evidence="1">
    <location>
        <begin position="1"/>
        <end position="247"/>
    </location>
</feature>
<dbReference type="PROSITE" id="PS50011">
    <property type="entry name" value="PROTEIN_KINASE_DOM"/>
    <property type="match status" value="1"/>
</dbReference>
<dbReference type="Proteomes" id="UP001415857">
    <property type="component" value="Unassembled WGS sequence"/>
</dbReference>
<dbReference type="PANTHER" id="PTHR48055">
    <property type="entry name" value="LEUCINE-RICH REPEAT RECEPTOR PROTEIN KINASE EMS1"/>
    <property type="match status" value="1"/>
</dbReference>
<dbReference type="GO" id="GO:0016020">
    <property type="term" value="C:membrane"/>
    <property type="evidence" value="ECO:0007669"/>
    <property type="project" value="TreeGrafter"/>
</dbReference>
<comment type="caution">
    <text evidence="2">The sequence shown here is derived from an EMBL/GenBank/DDBJ whole genome shotgun (WGS) entry which is preliminary data.</text>
</comment>
<dbReference type="Pfam" id="PF00069">
    <property type="entry name" value="Pkinase"/>
    <property type="match status" value="1"/>
</dbReference>
<dbReference type="InterPro" id="IPR008271">
    <property type="entry name" value="Ser/Thr_kinase_AS"/>
</dbReference>
<dbReference type="InterPro" id="IPR000719">
    <property type="entry name" value="Prot_kinase_dom"/>
</dbReference>
<dbReference type="GO" id="GO:0005524">
    <property type="term" value="F:ATP binding"/>
    <property type="evidence" value="ECO:0007669"/>
    <property type="project" value="InterPro"/>
</dbReference>
<dbReference type="AlphaFoldDB" id="A0AAP0NHR1"/>
<dbReference type="InterPro" id="IPR011009">
    <property type="entry name" value="Kinase-like_dom_sf"/>
</dbReference>
<reference evidence="2 3" key="1">
    <citation type="journal article" date="2024" name="Plant J.">
        <title>Genome sequences and population genomics reveal climatic adaptation and genomic divergence between two closely related sweetgum species.</title>
        <authorList>
            <person name="Xu W.Q."/>
            <person name="Ren C.Q."/>
            <person name="Zhang X.Y."/>
            <person name="Comes H.P."/>
            <person name="Liu X.H."/>
            <person name="Li Y.G."/>
            <person name="Kettle C.J."/>
            <person name="Jalonen R."/>
            <person name="Gaisberger H."/>
            <person name="Ma Y.Z."/>
            <person name="Qiu Y.X."/>
        </authorList>
    </citation>
    <scope>NUCLEOTIDE SEQUENCE [LARGE SCALE GENOMIC DNA]</scope>
    <source>
        <strain evidence="2">Hangzhou</strain>
    </source>
</reference>
<proteinExistence type="predicted"/>
<dbReference type="GO" id="GO:0004672">
    <property type="term" value="F:protein kinase activity"/>
    <property type="evidence" value="ECO:0007669"/>
    <property type="project" value="InterPro"/>
</dbReference>
<accession>A0AAP0NHR1</accession>
<dbReference type="SUPFAM" id="SSF56112">
    <property type="entry name" value="Protein kinase-like (PK-like)"/>
    <property type="match status" value="1"/>
</dbReference>
<dbReference type="Gene3D" id="3.30.200.20">
    <property type="entry name" value="Phosphorylase Kinase, domain 1"/>
    <property type="match status" value="1"/>
</dbReference>
<evidence type="ECO:0000259" key="1">
    <source>
        <dbReference type="PROSITE" id="PS50011"/>
    </source>
</evidence>
<dbReference type="SMART" id="SM00220">
    <property type="entry name" value="S_TKc"/>
    <property type="match status" value="1"/>
</dbReference>
<protein>
    <recommendedName>
        <fullName evidence="1">Protein kinase domain-containing protein</fullName>
    </recommendedName>
</protein>
<keyword evidence="3" id="KW-1185">Reference proteome</keyword>
<dbReference type="InterPro" id="IPR051564">
    <property type="entry name" value="LRR_receptor-like_kinase"/>
</dbReference>
<dbReference type="PIRSF" id="PIRSF000654">
    <property type="entry name" value="Integrin-linked_kinase"/>
    <property type="match status" value="1"/>
</dbReference>
<organism evidence="2 3">
    <name type="scientific">Liquidambar formosana</name>
    <name type="common">Formosan gum</name>
    <dbReference type="NCBI Taxonomy" id="63359"/>
    <lineage>
        <taxon>Eukaryota</taxon>
        <taxon>Viridiplantae</taxon>
        <taxon>Streptophyta</taxon>
        <taxon>Embryophyta</taxon>
        <taxon>Tracheophyta</taxon>
        <taxon>Spermatophyta</taxon>
        <taxon>Magnoliopsida</taxon>
        <taxon>eudicotyledons</taxon>
        <taxon>Gunneridae</taxon>
        <taxon>Pentapetalae</taxon>
        <taxon>Saxifragales</taxon>
        <taxon>Altingiaceae</taxon>
        <taxon>Liquidambar</taxon>
    </lineage>
</organism>
<dbReference type="EMBL" id="JBBPBK010000013">
    <property type="protein sequence ID" value="KAK9272933.1"/>
    <property type="molecule type" value="Genomic_DNA"/>
</dbReference>
<name>A0AAP0NHR1_LIQFO</name>
<evidence type="ECO:0000313" key="3">
    <source>
        <dbReference type="Proteomes" id="UP001415857"/>
    </source>
</evidence>
<evidence type="ECO:0000313" key="2">
    <source>
        <dbReference type="EMBL" id="KAK9272933.1"/>
    </source>
</evidence>
<dbReference type="PANTHER" id="PTHR48055:SF26">
    <property type="entry name" value="TRANSFERASE, PROTEIN KINASE RLK-PELLE-URK-2 FAMILY"/>
    <property type="match status" value="1"/>
</dbReference>
<dbReference type="PROSITE" id="PS00108">
    <property type="entry name" value="PROTEIN_KINASE_ST"/>
    <property type="match status" value="1"/>
</dbReference>
<dbReference type="FunFam" id="1.10.510.10:FF:000530">
    <property type="entry name" value="probable receptor-like protein kinase At5g59700"/>
    <property type="match status" value="1"/>
</dbReference>
<dbReference type="Gene3D" id="1.10.510.10">
    <property type="entry name" value="Transferase(Phosphotransferase) domain 1"/>
    <property type="match status" value="1"/>
</dbReference>